<evidence type="ECO:0000313" key="2">
    <source>
        <dbReference type="Proteomes" id="UP000013827"/>
    </source>
</evidence>
<dbReference type="PaxDb" id="2903-EOD30792"/>
<evidence type="ECO:0008006" key="3">
    <source>
        <dbReference type="Google" id="ProtNLM"/>
    </source>
</evidence>
<sequence>KAIEAGAAALRNEYPGRKVQLLAHSIGGWISRAYLGQLPAEERSATFSALATLGTPHAPPPEGFFRTIDQTRGLLRFVEERYPGAFHPELRYLTVGSRAQRGALPGGGAGLVGGALAYASYLPLGGEGGVEGDGITPLRCAHLDGAEQREVDAYHIAFVPGSGTRLLGCRWYGSPDVVGEWADFLR</sequence>
<dbReference type="STRING" id="2903.R1DD87"/>
<dbReference type="eggNOG" id="ENOG502S15P">
    <property type="taxonomic scope" value="Eukaryota"/>
</dbReference>
<organism evidence="1 2">
    <name type="scientific">Emiliania huxleyi (strain CCMP1516)</name>
    <dbReference type="NCBI Taxonomy" id="280463"/>
    <lineage>
        <taxon>Eukaryota</taxon>
        <taxon>Haptista</taxon>
        <taxon>Haptophyta</taxon>
        <taxon>Prymnesiophyceae</taxon>
        <taxon>Isochrysidales</taxon>
        <taxon>Noelaerhabdaceae</taxon>
        <taxon>Emiliania</taxon>
    </lineage>
</organism>
<dbReference type="Gene3D" id="3.40.50.1820">
    <property type="entry name" value="alpha/beta hydrolase"/>
    <property type="match status" value="1"/>
</dbReference>
<dbReference type="OMA" id="HAPYNAP"/>
<dbReference type="AlphaFoldDB" id="A0A0D3KAX2"/>
<accession>A0A0D3KAX2</accession>
<evidence type="ECO:0000313" key="1">
    <source>
        <dbReference type="EnsemblProtists" id="EOD32907"/>
    </source>
</evidence>
<dbReference type="KEGG" id="ehx:EMIHUDRAFT_71892"/>
<dbReference type="EnsemblProtists" id="EOD30792">
    <property type="protein sequence ID" value="EOD30792"/>
    <property type="gene ID" value="EMIHUDRAFT_72495"/>
</dbReference>
<reference evidence="2" key="1">
    <citation type="journal article" date="2013" name="Nature">
        <title>Pan genome of the phytoplankton Emiliania underpins its global distribution.</title>
        <authorList>
            <person name="Read B.A."/>
            <person name="Kegel J."/>
            <person name="Klute M.J."/>
            <person name="Kuo A."/>
            <person name="Lefebvre S.C."/>
            <person name="Maumus F."/>
            <person name="Mayer C."/>
            <person name="Miller J."/>
            <person name="Monier A."/>
            <person name="Salamov A."/>
            <person name="Young J."/>
            <person name="Aguilar M."/>
            <person name="Claverie J.M."/>
            <person name="Frickenhaus S."/>
            <person name="Gonzalez K."/>
            <person name="Herman E.K."/>
            <person name="Lin Y.C."/>
            <person name="Napier J."/>
            <person name="Ogata H."/>
            <person name="Sarno A.F."/>
            <person name="Shmutz J."/>
            <person name="Schroeder D."/>
            <person name="de Vargas C."/>
            <person name="Verret F."/>
            <person name="von Dassow P."/>
            <person name="Valentin K."/>
            <person name="Van de Peer Y."/>
            <person name="Wheeler G."/>
            <person name="Dacks J.B."/>
            <person name="Delwiche C.F."/>
            <person name="Dyhrman S.T."/>
            <person name="Glockner G."/>
            <person name="John U."/>
            <person name="Richards T."/>
            <person name="Worden A.Z."/>
            <person name="Zhang X."/>
            <person name="Grigoriev I.V."/>
            <person name="Allen A.E."/>
            <person name="Bidle K."/>
            <person name="Borodovsky M."/>
            <person name="Bowler C."/>
            <person name="Brownlee C."/>
            <person name="Cock J.M."/>
            <person name="Elias M."/>
            <person name="Gladyshev V.N."/>
            <person name="Groth M."/>
            <person name="Guda C."/>
            <person name="Hadaegh A."/>
            <person name="Iglesias-Rodriguez M.D."/>
            <person name="Jenkins J."/>
            <person name="Jones B.M."/>
            <person name="Lawson T."/>
            <person name="Leese F."/>
            <person name="Lindquist E."/>
            <person name="Lobanov A."/>
            <person name="Lomsadze A."/>
            <person name="Malik S.B."/>
            <person name="Marsh M.E."/>
            <person name="Mackinder L."/>
            <person name="Mock T."/>
            <person name="Mueller-Roeber B."/>
            <person name="Pagarete A."/>
            <person name="Parker M."/>
            <person name="Probert I."/>
            <person name="Quesneville H."/>
            <person name="Raines C."/>
            <person name="Rensing S.A."/>
            <person name="Riano-Pachon D.M."/>
            <person name="Richier S."/>
            <person name="Rokitta S."/>
            <person name="Shiraiwa Y."/>
            <person name="Soanes D.M."/>
            <person name="van der Giezen M."/>
            <person name="Wahlund T.M."/>
            <person name="Williams B."/>
            <person name="Wilson W."/>
            <person name="Wolfe G."/>
            <person name="Wurch L.L."/>
        </authorList>
    </citation>
    <scope>NUCLEOTIDE SEQUENCE</scope>
</reference>
<dbReference type="Proteomes" id="UP000013827">
    <property type="component" value="Unassembled WGS sequence"/>
</dbReference>
<keyword evidence="2" id="KW-1185">Reference proteome</keyword>
<dbReference type="KEGG" id="ehx:EMIHUDRAFT_72495"/>
<dbReference type="InterPro" id="IPR029058">
    <property type="entry name" value="AB_hydrolase_fold"/>
</dbReference>
<dbReference type="HOGENOM" id="CLU_065036_2_0_1"/>
<protein>
    <recommendedName>
        <fullName evidence="3">GPI inositol-deacylase</fullName>
    </recommendedName>
</protein>
<dbReference type="PANTHER" id="PTHR47909">
    <property type="entry name" value="ALPHA/BETA-HYDROLASES SUPERFAMILY PROTEIN"/>
    <property type="match status" value="1"/>
</dbReference>
<dbReference type="GeneID" id="17278180"/>
<dbReference type="EnsemblProtists" id="EOD32907">
    <property type="protein sequence ID" value="EOD32907"/>
    <property type="gene ID" value="EMIHUDRAFT_71892"/>
</dbReference>
<dbReference type="SUPFAM" id="SSF53474">
    <property type="entry name" value="alpha/beta-Hydrolases"/>
    <property type="match status" value="1"/>
</dbReference>
<dbReference type="PANTHER" id="PTHR47909:SF2">
    <property type="entry name" value="GPI INOSITOL-DEACYLASE"/>
    <property type="match status" value="1"/>
</dbReference>
<proteinExistence type="predicted"/>
<reference evidence="1" key="2">
    <citation type="submission" date="2024-10" db="UniProtKB">
        <authorList>
            <consortium name="EnsemblProtists"/>
        </authorList>
    </citation>
    <scope>IDENTIFICATION</scope>
</reference>
<name>A0A0D3KAX2_EMIH1</name>
<dbReference type="GeneID" id="17276065"/>
<dbReference type="RefSeq" id="XP_005783221.1">
    <property type="nucleotide sequence ID" value="XM_005783164.1"/>
</dbReference>
<dbReference type="RefSeq" id="XP_005785336.1">
    <property type="nucleotide sequence ID" value="XM_005785279.1"/>
</dbReference>